<feature type="signal peptide" evidence="1">
    <location>
        <begin position="1"/>
        <end position="21"/>
    </location>
</feature>
<gene>
    <name evidence="2" type="ORF">EHS11_15470</name>
</gene>
<organism evidence="2 3">
    <name type="scientific">Leptospira ilyithenensis</name>
    <dbReference type="NCBI Taxonomy" id="2484901"/>
    <lineage>
        <taxon>Bacteria</taxon>
        <taxon>Pseudomonadati</taxon>
        <taxon>Spirochaetota</taxon>
        <taxon>Spirochaetia</taxon>
        <taxon>Leptospirales</taxon>
        <taxon>Leptospiraceae</taxon>
        <taxon>Leptospira</taxon>
    </lineage>
</organism>
<reference evidence="2" key="1">
    <citation type="journal article" date="2019" name="PLoS Negl. Trop. Dis.">
        <title>Revisiting the worldwide diversity of Leptospira species in the environment.</title>
        <authorList>
            <person name="Vincent A.T."/>
            <person name="Schiettekatte O."/>
            <person name="Bourhy P."/>
            <person name="Veyrier F.J."/>
            <person name="Picardeau M."/>
        </authorList>
    </citation>
    <scope>NUCLEOTIDE SEQUENCE [LARGE SCALE GENOMIC DNA]</scope>
    <source>
        <strain evidence="2">201400974</strain>
    </source>
</reference>
<name>A0A4R9LQQ7_9LEPT</name>
<dbReference type="AlphaFoldDB" id="A0A4R9LQQ7"/>
<dbReference type="EMBL" id="RQHV01000061">
    <property type="protein sequence ID" value="TGN08310.1"/>
    <property type="molecule type" value="Genomic_DNA"/>
</dbReference>
<keyword evidence="1" id="KW-0732">Signal</keyword>
<comment type="caution">
    <text evidence="2">The sequence shown here is derived from an EMBL/GenBank/DDBJ whole genome shotgun (WGS) entry which is preliminary data.</text>
</comment>
<proteinExistence type="predicted"/>
<dbReference type="OrthoDB" id="339377at2"/>
<feature type="chain" id="PRO_5020446278" description="Peptidyl-prolyl cis-trans isomerase" evidence="1">
    <location>
        <begin position="22"/>
        <end position="506"/>
    </location>
</feature>
<dbReference type="InterPro" id="IPR058182">
    <property type="entry name" value="LA_1883-like"/>
</dbReference>
<sequence>MNFKKYFLAYLLIGISTLSLVQCSGDSEILATYDGGTVTRGEMNFVIEASKRGQAESQPVSPDIQLKILESIALEKILLLDGIQSKKVDPADVKKIEALVADFLKFNVYMREYTKEAVKTKPLEFVDLQITLIRGANPAENEKKADELLSKLNSASKSEAGKLISENTADVTRKPVGGKLEPFCVNCSITPLEDIISEARKVKKGQFVKYSKEKENQIIYLVRITGEEKVHPERVVKYLTSVFEDFKEEATKYGASITPDEETKNAISYFTEGNLEEKGQQFAQHTLKQFEQGLYQKEMTRLKEVSGIEVNPIPPVFGPEGIDPKNYGPDLVLYTKKDKSTYTWKDLENDFASVPNALKSEYKDSKLKIWDMLNLFQSTLLQGKIAQESPDVQKISKETSYQMQLDKMRVSLALKAFQDEVKSVPVNVTEQQLRDSYEAGKLYAYSTPDPKNPQNRVTQSYAQVRERIKSEMEGAQRNAFVEQKISGLKTTYNLKVAQDRLKEVTL</sequence>
<evidence type="ECO:0000313" key="2">
    <source>
        <dbReference type="EMBL" id="TGN08310.1"/>
    </source>
</evidence>
<dbReference type="NCBIfam" id="NF047592">
    <property type="entry name" value="LA_1883_fam"/>
    <property type="match status" value="1"/>
</dbReference>
<protein>
    <recommendedName>
        <fullName evidence="4">Peptidyl-prolyl cis-trans isomerase</fullName>
    </recommendedName>
</protein>
<keyword evidence="3" id="KW-1185">Reference proteome</keyword>
<evidence type="ECO:0000313" key="3">
    <source>
        <dbReference type="Proteomes" id="UP000298264"/>
    </source>
</evidence>
<dbReference type="Proteomes" id="UP000298264">
    <property type="component" value="Unassembled WGS sequence"/>
</dbReference>
<evidence type="ECO:0000256" key="1">
    <source>
        <dbReference type="SAM" id="SignalP"/>
    </source>
</evidence>
<dbReference type="RefSeq" id="WP_135765261.1">
    <property type="nucleotide sequence ID" value="NZ_RQHV01000061.1"/>
</dbReference>
<evidence type="ECO:0008006" key="4">
    <source>
        <dbReference type="Google" id="ProtNLM"/>
    </source>
</evidence>
<accession>A0A4R9LQQ7</accession>